<dbReference type="Proteomes" id="UP000658258">
    <property type="component" value="Unassembled WGS sequence"/>
</dbReference>
<dbReference type="SUPFAM" id="SSF47090">
    <property type="entry name" value="PGBD-like"/>
    <property type="match status" value="1"/>
</dbReference>
<dbReference type="InterPro" id="IPR038063">
    <property type="entry name" value="Transpep_catalytic_dom"/>
</dbReference>
<proteinExistence type="inferred from homology"/>
<evidence type="ECO:0000256" key="1">
    <source>
        <dbReference type="ARBA" id="ARBA00004752"/>
    </source>
</evidence>
<feature type="domain" description="L,D-TPase catalytic" evidence="8">
    <location>
        <begin position="276"/>
        <end position="454"/>
    </location>
</feature>
<evidence type="ECO:0000313" key="10">
    <source>
        <dbReference type="Proteomes" id="UP000658258"/>
    </source>
</evidence>
<dbReference type="Pfam" id="PF03734">
    <property type="entry name" value="YkuD"/>
    <property type="match status" value="1"/>
</dbReference>
<dbReference type="InterPro" id="IPR045380">
    <property type="entry name" value="LD_TPept_scaffold_dom"/>
</dbReference>
<organism evidence="9 10">
    <name type="scientific">Roseivirga thermotolerans</name>
    <dbReference type="NCBI Taxonomy" id="1758176"/>
    <lineage>
        <taxon>Bacteria</taxon>
        <taxon>Pseudomonadati</taxon>
        <taxon>Bacteroidota</taxon>
        <taxon>Cytophagia</taxon>
        <taxon>Cytophagales</taxon>
        <taxon>Roseivirgaceae</taxon>
        <taxon>Roseivirga</taxon>
    </lineage>
</organism>
<keyword evidence="6 7" id="KW-0961">Cell wall biogenesis/degradation</keyword>
<evidence type="ECO:0000256" key="2">
    <source>
        <dbReference type="ARBA" id="ARBA00005992"/>
    </source>
</evidence>
<evidence type="ECO:0000256" key="7">
    <source>
        <dbReference type="PROSITE-ProRule" id="PRU01373"/>
    </source>
</evidence>
<dbReference type="PROSITE" id="PS52029">
    <property type="entry name" value="LD_TPASE"/>
    <property type="match status" value="1"/>
</dbReference>
<keyword evidence="4 7" id="KW-0133">Cell shape</keyword>
<dbReference type="PANTHER" id="PTHR41533:SF2">
    <property type="entry name" value="BLR7131 PROTEIN"/>
    <property type="match status" value="1"/>
</dbReference>
<comment type="caution">
    <text evidence="9">The sequence shown here is derived from an EMBL/GenBank/DDBJ whole genome shotgun (WGS) entry which is preliminary data.</text>
</comment>
<feature type="active site" description="Nucleophile" evidence="7">
    <location>
        <position position="426"/>
    </location>
</feature>
<dbReference type="Gene3D" id="2.40.440.10">
    <property type="entry name" value="L,D-transpeptidase catalytic domain-like"/>
    <property type="match status" value="1"/>
</dbReference>
<accession>A0ABQ3ICX0</accession>
<dbReference type="Gene3D" id="1.10.101.10">
    <property type="entry name" value="PGBD-like superfamily/PGBD"/>
    <property type="match status" value="1"/>
</dbReference>
<feature type="active site" description="Proton donor/acceptor" evidence="7">
    <location>
        <position position="407"/>
    </location>
</feature>
<evidence type="ECO:0000256" key="6">
    <source>
        <dbReference type="ARBA" id="ARBA00023316"/>
    </source>
</evidence>
<dbReference type="InterPro" id="IPR036366">
    <property type="entry name" value="PGBDSf"/>
</dbReference>
<dbReference type="InterPro" id="IPR002477">
    <property type="entry name" value="Peptidoglycan-bd-like"/>
</dbReference>
<evidence type="ECO:0000313" key="9">
    <source>
        <dbReference type="EMBL" id="GHE76052.1"/>
    </source>
</evidence>
<dbReference type="EMBL" id="BNAG01000007">
    <property type="protein sequence ID" value="GHE76052.1"/>
    <property type="molecule type" value="Genomic_DNA"/>
</dbReference>
<dbReference type="InterPro" id="IPR052905">
    <property type="entry name" value="LD-transpeptidase_YkuD-like"/>
</dbReference>
<dbReference type="SUPFAM" id="SSF141523">
    <property type="entry name" value="L,D-transpeptidase catalytic domain-like"/>
    <property type="match status" value="1"/>
</dbReference>
<evidence type="ECO:0000259" key="8">
    <source>
        <dbReference type="PROSITE" id="PS52029"/>
    </source>
</evidence>
<dbReference type="Pfam" id="PF20142">
    <property type="entry name" value="Scaffold"/>
    <property type="match status" value="1"/>
</dbReference>
<dbReference type="Pfam" id="PF01471">
    <property type="entry name" value="PG_binding_1"/>
    <property type="match status" value="1"/>
</dbReference>
<dbReference type="CDD" id="cd16913">
    <property type="entry name" value="YkuD_like"/>
    <property type="match status" value="1"/>
</dbReference>
<sequence>MGQSNEAIRKYTETISAGVPVQVRGELIHSVRLLPEFYFENEFRRVWTRPLQESFLNLVNKAYDHGLTPADYHFEVLNRLYADPVESQSTDADLLFTDAFLLYASHFLNGKLNPEEVEGEWQAVRREGNAKTFLKKCLQQGNMEEQFEQLQPESQSYRGLVSALMHYREIRQNGGWNTIEAGETLKPGMSGSRVQSLKYRLSIEGYFLMEEEPNDQYTQELAEAVRRFQQHHGLEADGNVGKQTLATLNVSVEAKIAKIKANLERLRWINQDLGDHYVFVNIADYKMKVFKLDSLTFEQRVVVGKPFRKTPVFSDTMTYFVLNPYWTVPPTILFNDVLPEVKKDVNYLQTKQMKVLQGGQEVAAESIEWAKLSKNYFPYTIRQEPGPANALGAVKFMFPNKYNIYIHDTPSKELFNRPDRAFSSGCIRLNQPLSFVNYLIAEMPDWNTEKIKAVLETGRDKTVMLRKPLSVHILYLTAWVDEDGVQFRNDVYQRDAAVISALSESAPNLN</sequence>
<comment type="similarity">
    <text evidence="2">Belongs to the YkuD family.</text>
</comment>
<reference evidence="10" key="1">
    <citation type="journal article" date="2019" name="Int. J. Syst. Evol. Microbiol.">
        <title>The Global Catalogue of Microorganisms (GCM) 10K type strain sequencing project: providing services to taxonomists for standard genome sequencing and annotation.</title>
        <authorList>
            <consortium name="The Broad Institute Genomics Platform"/>
            <consortium name="The Broad Institute Genome Sequencing Center for Infectious Disease"/>
            <person name="Wu L."/>
            <person name="Ma J."/>
        </authorList>
    </citation>
    <scope>NUCLEOTIDE SEQUENCE [LARGE SCALE GENOMIC DNA]</scope>
    <source>
        <strain evidence="10">CGMCC 1.15111</strain>
    </source>
</reference>
<name>A0ABQ3ICX0_9BACT</name>
<dbReference type="InterPro" id="IPR036365">
    <property type="entry name" value="PGBD-like_sf"/>
</dbReference>
<evidence type="ECO:0000256" key="3">
    <source>
        <dbReference type="ARBA" id="ARBA00022679"/>
    </source>
</evidence>
<protein>
    <submittedName>
        <fullName evidence="9">Peptidoglycan-binding protein</fullName>
    </submittedName>
</protein>
<keyword evidence="3" id="KW-0808">Transferase</keyword>
<dbReference type="InterPro" id="IPR005490">
    <property type="entry name" value="LD_TPept_cat_dom"/>
</dbReference>
<keyword evidence="10" id="KW-1185">Reference proteome</keyword>
<dbReference type="PANTHER" id="PTHR41533">
    <property type="entry name" value="L,D-TRANSPEPTIDASE HI_1667-RELATED"/>
    <property type="match status" value="1"/>
</dbReference>
<evidence type="ECO:0000256" key="5">
    <source>
        <dbReference type="ARBA" id="ARBA00022984"/>
    </source>
</evidence>
<gene>
    <name evidence="9" type="ORF">GCM10011340_36150</name>
</gene>
<evidence type="ECO:0000256" key="4">
    <source>
        <dbReference type="ARBA" id="ARBA00022960"/>
    </source>
</evidence>
<comment type="pathway">
    <text evidence="1 7">Cell wall biogenesis; peptidoglycan biosynthesis.</text>
</comment>
<keyword evidence="5 7" id="KW-0573">Peptidoglycan synthesis</keyword>